<protein>
    <recommendedName>
        <fullName evidence="3">TRL-like family protein</fullName>
    </recommendedName>
</protein>
<name>A0AA86N2Q1_9BACT</name>
<proteinExistence type="predicted"/>
<organism evidence="1 2">
    <name type="scientific">Nitrospira tepida</name>
    <dbReference type="NCBI Taxonomy" id="2973512"/>
    <lineage>
        <taxon>Bacteria</taxon>
        <taxon>Pseudomonadati</taxon>
        <taxon>Nitrospirota</taxon>
        <taxon>Nitrospiria</taxon>
        <taxon>Nitrospirales</taxon>
        <taxon>Nitrospiraceae</taxon>
        <taxon>Nitrospira</taxon>
    </lineage>
</organism>
<dbReference type="Pfam" id="PF13146">
    <property type="entry name" value="TRL"/>
    <property type="match status" value="1"/>
</dbReference>
<dbReference type="PROSITE" id="PS51257">
    <property type="entry name" value="PROKAR_LIPOPROTEIN"/>
    <property type="match status" value="1"/>
</dbReference>
<gene>
    <name evidence="1" type="ORF">DNFV4_04185</name>
</gene>
<keyword evidence="2" id="KW-1185">Reference proteome</keyword>
<dbReference type="RefSeq" id="WP_289271178.1">
    <property type="nucleotide sequence ID" value="NZ_OX365700.1"/>
</dbReference>
<dbReference type="AlphaFoldDB" id="A0AA86N2Q1"/>
<sequence length="114" mass="11701">MKRVLMSLGVIVFATSLYGCSGIGGYYQPSGLFPSAGIYMETTSGGILHDNGATPTKTGKACGTGILGIVATGDTTVEAAMNNGGIKKAVFTEQSIKSILWGLYVEVCTIAKGN</sequence>
<evidence type="ECO:0000313" key="1">
    <source>
        <dbReference type="EMBL" id="CAI4033743.1"/>
    </source>
</evidence>
<dbReference type="Proteomes" id="UP001179121">
    <property type="component" value="Chromosome"/>
</dbReference>
<reference evidence="1" key="1">
    <citation type="submission" date="2022-10" db="EMBL/GenBank/DDBJ databases">
        <authorList>
            <person name="Koch H."/>
        </authorList>
    </citation>
    <scope>NUCLEOTIDE SEQUENCE</scope>
    <source>
        <strain evidence="1">DNF</strain>
    </source>
</reference>
<accession>A0AA86N2Q1</accession>
<evidence type="ECO:0008006" key="3">
    <source>
        <dbReference type="Google" id="ProtNLM"/>
    </source>
</evidence>
<evidence type="ECO:0000313" key="2">
    <source>
        <dbReference type="Proteomes" id="UP001179121"/>
    </source>
</evidence>
<dbReference type="KEGG" id="nti:DNFV4_04185"/>
<dbReference type="EMBL" id="OX365700">
    <property type="protein sequence ID" value="CAI4033743.1"/>
    <property type="molecule type" value="Genomic_DNA"/>
</dbReference>
<dbReference type="InterPro" id="IPR025113">
    <property type="entry name" value="TRL-like"/>
</dbReference>